<dbReference type="RefSeq" id="XP_007914142.1">
    <property type="nucleotide sequence ID" value="XM_007915951.1"/>
</dbReference>
<dbReference type="Proteomes" id="UP000014074">
    <property type="component" value="Unassembled WGS sequence"/>
</dbReference>
<evidence type="ECO:0000313" key="1">
    <source>
        <dbReference type="EMBL" id="EOO01164.1"/>
    </source>
</evidence>
<dbReference type="eggNOG" id="ENOG502RNMV">
    <property type="taxonomic scope" value="Eukaryota"/>
</dbReference>
<dbReference type="OrthoDB" id="4750690at2759"/>
<accession>R8BPA8</accession>
<sequence>MVSQPLNCTQELASSDGDNDSRRCAFKRYAEGLEVHSTLNITVSDPQQVFDRIKQASDQQHVDFNETIVMNFTNPISSGYSVNFTGYWGFTPFQRCFEGILLDCDGDDAAANATTFKACGLQILTLSDDPGRIQYDGVIAGVQWVGDYSKYANMTEPQPRYDDVKGNATYFENGGRVGATSFAGAWGGATAAVMWLMWWSIV</sequence>
<protein>
    <submittedName>
        <fullName evidence="1">Uncharacterized protein</fullName>
    </submittedName>
</protein>
<reference evidence="2" key="1">
    <citation type="journal article" date="2013" name="Genome Announc.">
        <title>Draft genome sequence of the ascomycete Phaeoacremonium aleophilum strain UCR-PA7, a causal agent of the esca disease complex in grapevines.</title>
        <authorList>
            <person name="Blanco-Ulate B."/>
            <person name="Rolshausen P."/>
            <person name="Cantu D."/>
        </authorList>
    </citation>
    <scope>NUCLEOTIDE SEQUENCE [LARGE SCALE GENOMIC DNA]</scope>
    <source>
        <strain evidence="2">UCR-PA7</strain>
    </source>
</reference>
<dbReference type="Pfam" id="PF19535">
    <property type="entry name" value="DUF6060"/>
    <property type="match status" value="1"/>
</dbReference>
<keyword evidence="2" id="KW-1185">Reference proteome</keyword>
<evidence type="ECO:0000313" key="2">
    <source>
        <dbReference type="Proteomes" id="UP000014074"/>
    </source>
</evidence>
<dbReference type="EMBL" id="KB933041">
    <property type="protein sequence ID" value="EOO01164.1"/>
    <property type="molecule type" value="Genomic_DNA"/>
</dbReference>
<organism evidence="1 2">
    <name type="scientific">Phaeoacremonium minimum (strain UCR-PA7)</name>
    <name type="common">Esca disease fungus</name>
    <name type="synonym">Togninia minima</name>
    <dbReference type="NCBI Taxonomy" id="1286976"/>
    <lineage>
        <taxon>Eukaryota</taxon>
        <taxon>Fungi</taxon>
        <taxon>Dikarya</taxon>
        <taxon>Ascomycota</taxon>
        <taxon>Pezizomycotina</taxon>
        <taxon>Sordariomycetes</taxon>
        <taxon>Sordariomycetidae</taxon>
        <taxon>Togniniales</taxon>
        <taxon>Togniniaceae</taxon>
        <taxon>Phaeoacremonium</taxon>
    </lineage>
</organism>
<dbReference type="KEGG" id="tmn:UCRPA7_3358"/>
<dbReference type="HOGENOM" id="CLU_1355502_0_0_1"/>
<name>R8BPA8_PHAM7</name>
<dbReference type="GeneID" id="19323699"/>
<dbReference type="InterPro" id="IPR045702">
    <property type="entry name" value="DUF6060"/>
</dbReference>
<dbReference type="AlphaFoldDB" id="R8BPA8"/>
<proteinExistence type="predicted"/>
<gene>
    <name evidence="1" type="ORF">UCRPA7_3358</name>
</gene>